<dbReference type="PRINTS" id="PR00337">
    <property type="entry name" value="LEUILEVALBP"/>
</dbReference>
<evidence type="ECO:0000256" key="1">
    <source>
        <dbReference type="ARBA" id="ARBA00022448"/>
    </source>
</evidence>
<sequence length="383" mass="41064">MDAKWVLLGILIAVVIVLAAAVGPGLAGFWGLDSDADASVHVGAILPLSGKNARYGELERQGLELALSEINAGGGINGKPLGVDFEDSAADPKQALSAWQKIRLESNAPLVISGLSNICMALSASADADQTVLLATDCSTASYSSPDDYSYRIVSSNAFEGAEMADYLVSIGVDSVAVLQINNDYGLGYFPAFRKRFLERGGIILIQETYAPEQRDFRSELSKVVQADSEALLLISYAPDAELILKQRTEFGILLPVFAAEPIENAEFLKNAGRDAEGIRFFKAGLSTPKGLDFVEKVKRLLGKEPETNIARAYDALWVAATVLRKCDANESDSGACVKGKLDRLSGFEGVLGAVDFDDNGDVHIPYVLKTVRNGKFVLYEGN</sequence>
<dbReference type="InterPro" id="IPR000709">
    <property type="entry name" value="Leu_Ile_Val-bd"/>
</dbReference>
<keyword evidence="1" id="KW-0813">Transport</keyword>
<proteinExistence type="predicted"/>
<dbReference type="AlphaFoldDB" id="A0A8T4L4Z9"/>
<comment type="caution">
    <text evidence="5">The sequence shown here is derived from an EMBL/GenBank/DDBJ whole genome shotgun (WGS) entry which is preliminary data.</text>
</comment>
<dbReference type="InterPro" id="IPR028082">
    <property type="entry name" value="Peripla_BP_I"/>
</dbReference>
<dbReference type="PANTHER" id="PTHR30483">
    <property type="entry name" value="LEUCINE-SPECIFIC-BINDING PROTEIN"/>
    <property type="match status" value="1"/>
</dbReference>
<keyword evidence="3" id="KW-0029">Amino-acid transport</keyword>
<reference evidence="5" key="1">
    <citation type="submission" date="2021-03" db="EMBL/GenBank/DDBJ databases">
        <authorList>
            <person name="Jaffe A."/>
        </authorList>
    </citation>
    <scope>NUCLEOTIDE SEQUENCE</scope>
    <source>
        <strain evidence="5">RIFCSPLOWO2_01_FULL_AR10_48_17</strain>
    </source>
</reference>
<accession>A0A8T4L4Z9</accession>
<feature type="domain" description="Leucine-binding protein" evidence="4">
    <location>
        <begin position="40"/>
        <end position="361"/>
    </location>
</feature>
<evidence type="ECO:0000313" key="6">
    <source>
        <dbReference type="Proteomes" id="UP000675968"/>
    </source>
</evidence>
<dbReference type="PANTHER" id="PTHR30483:SF6">
    <property type="entry name" value="PERIPLASMIC BINDING PROTEIN OF ABC TRANSPORTER FOR NATURAL AMINO ACIDS"/>
    <property type="match status" value="1"/>
</dbReference>
<evidence type="ECO:0000256" key="3">
    <source>
        <dbReference type="ARBA" id="ARBA00022970"/>
    </source>
</evidence>
<evidence type="ECO:0000259" key="4">
    <source>
        <dbReference type="Pfam" id="PF13458"/>
    </source>
</evidence>
<protein>
    <submittedName>
        <fullName evidence="5">ABC transporter substrate-binding protein</fullName>
    </submittedName>
</protein>
<dbReference type="GO" id="GO:0006865">
    <property type="term" value="P:amino acid transport"/>
    <property type="evidence" value="ECO:0007669"/>
    <property type="project" value="UniProtKB-KW"/>
</dbReference>
<name>A0A8T4L4Z9_9ARCH</name>
<organism evidence="5 6">
    <name type="scientific">Candidatus Iainarchaeum sp</name>
    <dbReference type="NCBI Taxonomy" id="3101447"/>
    <lineage>
        <taxon>Archaea</taxon>
        <taxon>Candidatus Iainarchaeota</taxon>
        <taxon>Candidatus Iainarchaeia</taxon>
        <taxon>Candidatus Iainarchaeales</taxon>
        <taxon>Candidatus Iainarchaeaceae</taxon>
        <taxon>Candidatus Iainarchaeum</taxon>
    </lineage>
</organism>
<evidence type="ECO:0000313" key="5">
    <source>
        <dbReference type="EMBL" id="MBS3061901.1"/>
    </source>
</evidence>
<dbReference type="SUPFAM" id="SSF53822">
    <property type="entry name" value="Periplasmic binding protein-like I"/>
    <property type="match status" value="1"/>
</dbReference>
<dbReference type="Proteomes" id="UP000675968">
    <property type="component" value="Unassembled WGS sequence"/>
</dbReference>
<dbReference type="InterPro" id="IPR028081">
    <property type="entry name" value="Leu-bd"/>
</dbReference>
<dbReference type="EMBL" id="JAGVWC010000011">
    <property type="protein sequence ID" value="MBS3061901.1"/>
    <property type="molecule type" value="Genomic_DNA"/>
</dbReference>
<keyword evidence="2" id="KW-0732">Signal</keyword>
<gene>
    <name evidence="5" type="ORF">J4215_04950</name>
</gene>
<dbReference type="Gene3D" id="3.40.50.2300">
    <property type="match status" value="2"/>
</dbReference>
<dbReference type="Pfam" id="PF13458">
    <property type="entry name" value="Peripla_BP_6"/>
    <property type="match status" value="1"/>
</dbReference>
<reference evidence="5" key="2">
    <citation type="submission" date="2021-05" db="EMBL/GenBank/DDBJ databases">
        <title>Protein family content uncovers lineage relationships and bacterial pathway maintenance mechanisms in DPANN archaea.</title>
        <authorList>
            <person name="Castelle C.J."/>
            <person name="Meheust R."/>
            <person name="Jaffe A.L."/>
            <person name="Seitz K."/>
            <person name="Gong X."/>
            <person name="Baker B.J."/>
            <person name="Banfield J.F."/>
        </authorList>
    </citation>
    <scope>NUCLEOTIDE SEQUENCE</scope>
    <source>
        <strain evidence="5">RIFCSPLOWO2_01_FULL_AR10_48_17</strain>
    </source>
</reference>
<dbReference type="InterPro" id="IPR051010">
    <property type="entry name" value="BCAA_transport"/>
</dbReference>
<evidence type="ECO:0000256" key="2">
    <source>
        <dbReference type="ARBA" id="ARBA00022729"/>
    </source>
</evidence>